<name>A0AAV5LPZ6_9ROSI</name>
<keyword evidence="3" id="KW-1185">Reference proteome</keyword>
<evidence type="ECO:0000313" key="2">
    <source>
        <dbReference type="EMBL" id="GKV39242.1"/>
    </source>
</evidence>
<sequence>MCRVESFRLTDKWEDNYGSGGDRHNIEYWHARRAFLNSFHFTEDDGFQDKLKRSVKQFNEVATDAMVDFRRELSKRRFKDKLQRSFKEVNEVVMNVAVDFRRELSRRRLTTKAFKFKLKLSSLVFAIFGCFTPWLKKKEFIEP</sequence>
<keyword evidence="1" id="KW-0812">Transmembrane</keyword>
<protein>
    <submittedName>
        <fullName evidence="2">Uncharacterized protein</fullName>
    </submittedName>
</protein>
<keyword evidence="1" id="KW-0472">Membrane</keyword>
<dbReference type="Proteomes" id="UP001054252">
    <property type="component" value="Unassembled WGS sequence"/>
</dbReference>
<organism evidence="2 3">
    <name type="scientific">Rubroshorea leprosula</name>
    <dbReference type="NCBI Taxonomy" id="152421"/>
    <lineage>
        <taxon>Eukaryota</taxon>
        <taxon>Viridiplantae</taxon>
        <taxon>Streptophyta</taxon>
        <taxon>Embryophyta</taxon>
        <taxon>Tracheophyta</taxon>
        <taxon>Spermatophyta</taxon>
        <taxon>Magnoliopsida</taxon>
        <taxon>eudicotyledons</taxon>
        <taxon>Gunneridae</taxon>
        <taxon>Pentapetalae</taxon>
        <taxon>rosids</taxon>
        <taxon>malvids</taxon>
        <taxon>Malvales</taxon>
        <taxon>Dipterocarpaceae</taxon>
        <taxon>Rubroshorea</taxon>
    </lineage>
</organism>
<proteinExistence type="predicted"/>
<evidence type="ECO:0000256" key="1">
    <source>
        <dbReference type="SAM" id="Phobius"/>
    </source>
</evidence>
<gene>
    <name evidence="2" type="ORF">SLEP1_g47047</name>
</gene>
<accession>A0AAV5LPZ6</accession>
<dbReference type="EMBL" id="BPVZ01000133">
    <property type="protein sequence ID" value="GKV39242.1"/>
    <property type="molecule type" value="Genomic_DNA"/>
</dbReference>
<comment type="caution">
    <text evidence="2">The sequence shown here is derived from an EMBL/GenBank/DDBJ whole genome shotgun (WGS) entry which is preliminary data.</text>
</comment>
<dbReference type="AlphaFoldDB" id="A0AAV5LPZ6"/>
<evidence type="ECO:0000313" key="3">
    <source>
        <dbReference type="Proteomes" id="UP001054252"/>
    </source>
</evidence>
<reference evidence="2 3" key="1">
    <citation type="journal article" date="2021" name="Commun. Biol.">
        <title>The genome of Shorea leprosula (Dipterocarpaceae) highlights the ecological relevance of drought in aseasonal tropical rainforests.</title>
        <authorList>
            <person name="Ng K.K.S."/>
            <person name="Kobayashi M.J."/>
            <person name="Fawcett J.A."/>
            <person name="Hatakeyama M."/>
            <person name="Paape T."/>
            <person name="Ng C.H."/>
            <person name="Ang C.C."/>
            <person name="Tnah L.H."/>
            <person name="Lee C.T."/>
            <person name="Nishiyama T."/>
            <person name="Sese J."/>
            <person name="O'Brien M.J."/>
            <person name="Copetti D."/>
            <person name="Mohd Noor M.I."/>
            <person name="Ong R.C."/>
            <person name="Putra M."/>
            <person name="Sireger I.Z."/>
            <person name="Indrioko S."/>
            <person name="Kosugi Y."/>
            <person name="Izuno A."/>
            <person name="Isagi Y."/>
            <person name="Lee S.L."/>
            <person name="Shimizu K.K."/>
        </authorList>
    </citation>
    <scope>NUCLEOTIDE SEQUENCE [LARGE SCALE GENOMIC DNA]</scope>
    <source>
        <strain evidence="2">214</strain>
    </source>
</reference>
<feature type="transmembrane region" description="Helical" evidence="1">
    <location>
        <begin position="116"/>
        <end position="135"/>
    </location>
</feature>
<keyword evidence="1" id="KW-1133">Transmembrane helix</keyword>